<feature type="signal peptide" evidence="2">
    <location>
        <begin position="1"/>
        <end position="23"/>
    </location>
</feature>
<protein>
    <recommendedName>
        <fullName evidence="5">Protein sleepless</fullName>
    </recommendedName>
</protein>
<dbReference type="Proteomes" id="UP000215335">
    <property type="component" value="Unassembled WGS sequence"/>
</dbReference>
<keyword evidence="4" id="KW-1185">Reference proteome</keyword>
<organism evidence="3 4">
    <name type="scientific">Trichomalopsis sarcophagae</name>
    <dbReference type="NCBI Taxonomy" id="543379"/>
    <lineage>
        <taxon>Eukaryota</taxon>
        <taxon>Metazoa</taxon>
        <taxon>Ecdysozoa</taxon>
        <taxon>Arthropoda</taxon>
        <taxon>Hexapoda</taxon>
        <taxon>Insecta</taxon>
        <taxon>Pterygota</taxon>
        <taxon>Neoptera</taxon>
        <taxon>Endopterygota</taxon>
        <taxon>Hymenoptera</taxon>
        <taxon>Apocrita</taxon>
        <taxon>Proctotrupomorpha</taxon>
        <taxon>Chalcidoidea</taxon>
        <taxon>Pteromalidae</taxon>
        <taxon>Pteromalinae</taxon>
        <taxon>Trichomalopsis</taxon>
    </lineage>
</organism>
<dbReference type="EMBL" id="NNAY01000071">
    <property type="protein sequence ID" value="OXU31275.1"/>
    <property type="molecule type" value="Genomic_DNA"/>
</dbReference>
<gene>
    <name evidence="3" type="ORF">TSAR_011018</name>
</gene>
<name>A0A232FKU3_9HYME</name>
<keyword evidence="2" id="KW-0732">Signal</keyword>
<keyword evidence="1" id="KW-1133">Transmembrane helix</keyword>
<proteinExistence type="predicted"/>
<evidence type="ECO:0000313" key="4">
    <source>
        <dbReference type="Proteomes" id="UP000215335"/>
    </source>
</evidence>
<keyword evidence="1" id="KW-0472">Membrane</keyword>
<feature type="chain" id="PRO_5013325610" description="Protein sleepless" evidence="2">
    <location>
        <begin position="24"/>
        <end position="155"/>
    </location>
</feature>
<evidence type="ECO:0000256" key="1">
    <source>
        <dbReference type="SAM" id="Phobius"/>
    </source>
</evidence>
<keyword evidence="1" id="KW-0812">Transmembrane</keyword>
<feature type="transmembrane region" description="Helical" evidence="1">
    <location>
        <begin position="134"/>
        <end position="152"/>
    </location>
</feature>
<sequence length="155" mass="17239">MFASRIAVVFALCFLLSIESVLSVRQCFKCDSRDDYECASNPKQAKFVDNCSNYRVQDSPGDSDIIDPKGNRSIAEYVCKKLVWLTRNGPNKTSIRVMTRSCARRGSCHASLKMSDVLESCDECGTHLCNSSSIIKAGFYGFIISTAMLLYFGNK</sequence>
<evidence type="ECO:0000256" key="2">
    <source>
        <dbReference type="SAM" id="SignalP"/>
    </source>
</evidence>
<evidence type="ECO:0008006" key="5">
    <source>
        <dbReference type="Google" id="ProtNLM"/>
    </source>
</evidence>
<reference evidence="3 4" key="1">
    <citation type="journal article" date="2017" name="Curr. Biol.">
        <title>The Evolution of Venom by Co-option of Single-Copy Genes.</title>
        <authorList>
            <person name="Martinson E.O."/>
            <person name="Mrinalini"/>
            <person name="Kelkar Y.D."/>
            <person name="Chang C.H."/>
            <person name="Werren J.H."/>
        </authorList>
    </citation>
    <scope>NUCLEOTIDE SEQUENCE [LARGE SCALE GENOMIC DNA]</scope>
    <source>
        <strain evidence="3 4">Alberta</strain>
        <tissue evidence="3">Whole body</tissue>
    </source>
</reference>
<accession>A0A232FKU3</accession>
<comment type="caution">
    <text evidence="3">The sequence shown here is derived from an EMBL/GenBank/DDBJ whole genome shotgun (WGS) entry which is preliminary data.</text>
</comment>
<evidence type="ECO:0000313" key="3">
    <source>
        <dbReference type="EMBL" id="OXU31275.1"/>
    </source>
</evidence>
<dbReference type="AlphaFoldDB" id="A0A232FKU3"/>